<dbReference type="Gene3D" id="1.10.10.10">
    <property type="entry name" value="Winged helix-like DNA-binding domain superfamily/Winged helix DNA-binding domain"/>
    <property type="match status" value="1"/>
</dbReference>
<dbReference type="InterPro" id="IPR005119">
    <property type="entry name" value="LysR_subst-bd"/>
</dbReference>
<dbReference type="SUPFAM" id="SSF53850">
    <property type="entry name" value="Periplasmic binding protein-like II"/>
    <property type="match status" value="1"/>
</dbReference>
<evidence type="ECO:0000256" key="3">
    <source>
        <dbReference type="ARBA" id="ARBA00023125"/>
    </source>
</evidence>
<dbReference type="InterPro" id="IPR036390">
    <property type="entry name" value="WH_DNA-bd_sf"/>
</dbReference>
<dbReference type="PANTHER" id="PTHR30126">
    <property type="entry name" value="HTH-TYPE TRANSCRIPTIONAL REGULATOR"/>
    <property type="match status" value="1"/>
</dbReference>
<name>A0A2I7KFH2_9RHOB</name>
<dbReference type="PANTHER" id="PTHR30126:SF2">
    <property type="entry name" value="HTH-TYPE TRANSCRIPTIONAL REGULATOR YJIE"/>
    <property type="match status" value="1"/>
</dbReference>
<dbReference type="InterPro" id="IPR036388">
    <property type="entry name" value="WH-like_DNA-bd_sf"/>
</dbReference>
<accession>A0A2I7KFH2</accession>
<proteinExistence type="inferred from homology"/>
<keyword evidence="2" id="KW-0805">Transcription regulation</keyword>
<dbReference type="Proteomes" id="UP000236447">
    <property type="component" value="Plasmid pP88_b"/>
</dbReference>
<dbReference type="PRINTS" id="PR00039">
    <property type="entry name" value="HTHLYSR"/>
</dbReference>
<dbReference type="Gene3D" id="3.40.190.10">
    <property type="entry name" value="Periplasmic binding protein-like II"/>
    <property type="match status" value="2"/>
</dbReference>
<evidence type="ECO:0000256" key="2">
    <source>
        <dbReference type="ARBA" id="ARBA00023015"/>
    </source>
</evidence>
<keyword evidence="3" id="KW-0238">DNA-binding</keyword>
<dbReference type="Pfam" id="PF03466">
    <property type="entry name" value="LysR_substrate"/>
    <property type="match status" value="1"/>
</dbReference>
<geneLocation type="plasmid" evidence="7">
    <name>pp88_b</name>
</geneLocation>
<dbReference type="PROSITE" id="PS50931">
    <property type="entry name" value="HTH_LYSR"/>
    <property type="match status" value="1"/>
</dbReference>
<feature type="domain" description="HTH lysR-type" evidence="5">
    <location>
        <begin position="35"/>
        <end position="92"/>
    </location>
</feature>
<reference evidence="6 7" key="1">
    <citation type="journal article" date="2017" name="Front. Microbiol.">
        <title>Phaeobacter piscinae sp. nov., a species of the Roseobacter group and potential aquaculture probiont.</title>
        <authorList>
            <person name="Sonnenschein E.C."/>
            <person name="Phippen C.B.W."/>
            <person name="Nielsen K.F."/>
            <person name="Mateiu R.V."/>
            <person name="Melchiorsen J."/>
            <person name="Gram L."/>
            <person name="Overmann J."/>
            <person name="Freese H.M."/>
        </authorList>
    </citation>
    <scope>NUCLEOTIDE SEQUENCE [LARGE SCALE GENOMIC DNA]</scope>
    <source>
        <strain evidence="6 7">P88</strain>
        <plasmid evidence="7">pp88_b</plasmid>
    </source>
</reference>
<keyword evidence="4" id="KW-0804">Transcription</keyword>
<dbReference type="InterPro" id="IPR000847">
    <property type="entry name" value="LysR_HTH_N"/>
</dbReference>
<evidence type="ECO:0000313" key="7">
    <source>
        <dbReference type="Proteomes" id="UP000236447"/>
    </source>
</evidence>
<dbReference type="Pfam" id="PF00126">
    <property type="entry name" value="HTH_1"/>
    <property type="match status" value="1"/>
</dbReference>
<evidence type="ECO:0000256" key="1">
    <source>
        <dbReference type="ARBA" id="ARBA00009437"/>
    </source>
</evidence>
<evidence type="ECO:0000313" key="6">
    <source>
        <dbReference type="EMBL" id="AUR01352.1"/>
    </source>
</evidence>
<evidence type="ECO:0000259" key="5">
    <source>
        <dbReference type="PROSITE" id="PS50931"/>
    </source>
</evidence>
<gene>
    <name evidence="6" type="ORF">PhaeoP88_04040</name>
</gene>
<evidence type="ECO:0000256" key="4">
    <source>
        <dbReference type="ARBA" id="ARBA00023163"/>
    </source>
</evidence>
<keyword evidence="6" id="KW-0614">Plasmid</keyword>
<dbReference type="GO" id="GO:0003700">
    <property type="term" value="F:DNA-binding transcription factor activity"/>
    <property type="evidence" value="ECO:0007669"/>
    <property type="project" value="InterPro"/>
</dbReference>
<organism evidence="6 7">
    <name type="scientific">Phaeobacter inhibens</name>
    <dbReference type="NCBI Taxonomy" id="221822"/>
    <lineage>
        <taxon>Bacteria</taxon>
        <taxon>Pseudomonadati</taxon>
        <taxon>Pseudomonadota</taxon>
        <taxon>Alphaproteobacteria</taxon>
        <taxon>Rhodobacterales</taxon>
        <taxon>Roseobacteraceae</taxon>
        <taxon>Phaeobacter</taxon>
    </lineage>
</organism>
<dbReference type="GO" id="GO:0000976">
    <property type="term" value="F:transcription cis-regulatory region binding"/>
    <property type="evidence" value="ECO:0007669"/>
    <property type="project" value="TreeGrafter"/>
</dbReference>
<sequence>MLPCGVGQLKKYIKVFEKRIDVFFQYLAAGLEGKLDINWLRDFTCLARTLNFTRAAEERNITQSAFSRRIKSLEIWMGVPLIKRSSYPVQLSEAGQQFLPVALELIANLTDIRQTLRAQEQGSTAFQRVAVLHTISVNYLSLRIAELEDSIPNLRVRIYSDNLRTCCQLLSEGTCDFLLYYRHKDVQPVFDEAQFARKDIGTELMLPVAEASAARAGGWDLDRGGRRPFPYLGYDPSSFLGSVVDQTIGSRTPPLSLRYMDALTEAIKRRMLSGSGIAWLPESVVAAELAAGRVVQVGGPVWQAQLTLSLFCSLERLDKTGLQVWDAL</sequence>
<dbReference type="EMBL" id="CP010727">
    <property type="protein sequence ID" value="AUR01352.1"/>
    <property type="molecule type" value="Genomic_DNA"/>
</dbReference>
<comment type="similarity">
    <text evidence="1">Belongs to the LysR transcriptional regulatory family.</text>
</comment>
<protein>
    <submittedName>
        <fullName evidence="6">Transcriptional regulator, LysR family</fullName>
    </submittedName>
</protein>
<dbReference type="AlphaFoldDB" id="A0A2I7KFH2"/>
<dbReference type="SUPFAM" id="SSF46785">
    <property type="entry name" value="Winged helix' DNA-binding domain"/>
    <property type="match status" value="1"/>
</dbReference>
<reference evidence="6 7" key="2">
    <citation type="journal article" date="2017" name="Genome Biol. Evol.">
        <title>Trajectories and Drivers of Genome Evolution in Surface-Associated Marine Phaeobacter.</title>
        <authorList>
            <person name="Freese H.M."/>
            <person name="Sikorski J."/>
            <person name="Bunk B."/>
            <person name="Scheuner C."/>
            <person name="Meier-Kolthoff J.P."/>
            <person name="Sproer C."/>
            <person name="Gram L."/>
            <person name="Overmann J."/>
        </authorList>
    </citation>
    <scope>NUCLEOTIDE SEQUENCE [LARGE SCALE GENOMIC DNA]</scope>
    <source>
        <strain evidence="6 7">P88</strain>
        <plasmid evidence="7">pp88_b</plasmid>
    </source>
</reference>